<name>A0AA40EQQ0_9PEZI</name>
<dbReference type="PROSITE" id="PS00497">
    <property type="entry name" value="TYROSINASE_1"/>
    <property type="match status" value="1"/>
</dbReference>
<feature type="domain" description="Tyrosinase copper-binding" evidence="12">
    <location>
        <begin position="364"/>
        <end position="375"/>
    </location>
</feature>
<dbReference type="EC" id="1.14.18.1" evidence="3"/>
<dbReference type="InterPro" id="IPR050316">
    <property type="entry name" value="Tyrosinase/Hemocyanin"/>
</dbReference>
<dbReference type="InterPro" id="IPR041640">
    <property type="entry name" value="Tyrosinase_C"/>
</dbReference>
<dbReference type="GO" id="GO:0046872">
    <property type="term" value="F:metal ion binding"/>
    <property type="evidence" value="ECO:0007669"/>
    <property type="project" value="UniProtKB-KW"/>
</dbReference>
<comment type="cofactor">
    <cofactor evidence="1">
        <name>Cu(2+)</name>
        <dbReference type="ChEBI" id="CHEBI:29036"/>
    </cofactor>
</comment>
<evidence type="ECO:0000313" key="14">
    <source>
        <dbReference type="Proteomes" id="UP001172155"/>
    </source>
</evidence>
<dbReference type="PROSITE" id="PS00498">
    <property type="entry name" value="TYROSINASE_2"/>
    <property type="match status" value="1"/>
</dbReference>
<keyword evidence="14" id="KW-1185">Reference proteome</keyword>
<comment type="caution">
    <text evidence="13">The sequence shown here is derived from an EMBL/GenBank/DDBJ whole genome shotgun (WGS) entry which is preliminary data.</text>
</comment>
<proteinExistence type="inferred from homology"/>
<organism evidence="13 14">
    <name type="scientific">Schizothecium vesticola</name>
    <dbReference type="NCBI Taxonomy" id="314040"/>
    <lineage>
        <taxon>Eukaryota</taxon>
        <taxon>Fungi</taxon>
        <taxon>Dikarya</taxon>
        <taxon>Ascomycota</taxon>
        <taxon>Pezizomycotina</taxon>
        <taxon>Sordariomycetes</taxon>
        <taxon>Sordariomycetidae</taxon>
        <taxon>Sordariales</taxon>
        <taxon>Schizotheciaceae</taxon>
        <taxon>Schizothecium</taxon>
    </lineage>
</organism>
<evidence type="ECO:0000256" key="3">
    <source>
        <dbReference type="ARBA" id="ARBA00011906"/>
    </source>
</evidence>
<evidence type="ECO:0000256" key="4">
    <source>
        <dbReference type="ARBA" id="ARBA00022723"/>
    </source>
</evidence>
<dbReference type="PRINTS" id="PR00092">
    <property type="entry name" value="TYROSINASE"/>
</dbReference>
<comment type="catalytic activity">
    <reaction evidence="10">
        <text>L-tyrosine + O2 = L-dopaquinone + H2O</text>
        <dbReference type="Rhea" id="RHEA:18117"/>
        <dbReference type="ChEBI" id="CHEBI:15377"/>
        <dbReference type="ChEBI" id="CHEBI:15379"/>
        <dbReference type="ChEBI" id="CHEBI:57924"/>
        <dbReference type="ChEBI" id="CHEBI:58315"/>
        <dbReference type="EC" id="1.14.18.1"/>
    </reaction>
</comment>
<sequence length="716" mass="79263">MAPKSLPQTGFYPIKGIQAGLDPKTTNPLRKVPQRMEFDTWFTSQELVHVNQRALFFPAFRNFCQAKPDDKFSFFQIAGIHGKPYNPWDEDGSRKGGNYCTHGVTTFTTWHRPYLLLFEQVIYEYMKDYATASFKGKDLEDMLKAADQWRLPYWDWAAKKADPVDKKGRWDYNIPLVFQDTQKKVEIRLPQPQGSGKVDNALYQFTMPGGLAMGDEKLPPALRITPSQGRDAQNKVFTTPYHLTKGTSRHPAEVGITQGWINGIQNNEKLVATLRNVSFGVPPGVRAGSVTESLRDAYFRLFTIENFEDFASTRPSSSGVYHNCESLHNGMHGWCGGPAHGHAQDAGRNAQQGHMSVVAVAAFDPLFWFHHCNIDRTIAIWQALHPTSWFSPAHRSEETDPLRPFHKDTAGTYWTSLDARETVPLGYTYPLLDRTTHLTPTGTYDAPAHQRAIITSLTDTYNAARSAAEKAALTADSPTGPGLRLMSLSALLAATPDPSPTDRIVPDYAVNVLYEKMALAGRQFTVHVFVGRVPARTPFDFSDPEGSLVGEVFNFTSPAPVPTDAHASVDAGKAAGCVNCARQAAEHARATGRVVLTNALITRWKQRLVHTPREGMAGPKVLEGMEPEVVVPFLRANLRWRVTTADDGKVVEDLEGTVPSVKVAVVVGKAQHFADGGKLSRFWDYRPAYEVTRGQPGGVDESDGLYPVGGEWRPGV</sequence>
<dbReference type="Gene3D" id="1.10.1280.10">
    <property type="entry name" value="Di-copper center containing domain from catechol oxidase"/>
    <property type="match status" value="1"/>
</dbReference>
<evidence type="ECO:0000256" key="10">
    <source>
        <dbReference type="ARBA" id="ARBA00048881"/>
    </source>
</evidence>
<evidence type="ECO:0000259" key="11">
    <source>
        <dbReference type="PROSITE" id="PS00497"/>
    </source>
</evidence>
<evidence type="ECO:0000256" key="9">
    <source>
        <dbReference type="ARBA" id="ARBA00048233"/>
    </source>
</evidence>
<dbReference type="GO" id="GO:0042438">
    <property type="term" value="P:melanin biosynthetic process"/>
    <property type="evidence" value="ECO:0007669"/>
    <property type="project" value="UniProtKB-KW"/>
</dbReference>
<dbReference type="InterPro" id="IPR002227">
    <property type="entry name" value="Tyrosinase_Cu-bd"/>
</dbReference>
<dbReference type="SUPFAM" id="SSF48056">
    <property type="entry name" value="Di-copper centre-containing domain"/>
    <property type="match status" value="1"/>
</dbReference>
<feature type="domain" description="Tyrosinase copper-binding" evidence="11">
    <location>
        <begin position="102"/>
        <end position="119"/>
    </location>
</feature>
<dbReference type="Gene3D" id="2.60.310.20">
    <property type="match status" value="1"/>
</dbReference>
<reference evidence="13" key="1">
    <citation type="submission" date="2023-06" db="EMBL/GenBank/DDBJ databases">
        <title>Genome-scale phylogeny and comparative genomics of the fungal order Sordariales.</title>
        <authorList>
            <consortium name="Lawrence Berkeley National Laboratory"/>
            <person name="Hensen N."/>
            <person name="Bonometti L."/>
            <person name="Westerberg I."/>
            <person name="Brannstrom I.O."/>
            <person name="Guillou S."/>
            <person name="Cros-Aarteil S."/>
            <person name="Calhoun S."/>
            <person name="Haridas S."/>
            <person name="Kuo A."/>
            <person name="Mondo S."/>
            <person name="Pangilinan J."/>
            <person name="Riley R."/>
            <person name="LaButti K."/>
            <person name="Andreopoulos B."/>
            <person name="Lipzen A."/>
            <person name="Chen C."/>
            <person name="Yanf M."/>
            <person name="Daum C."/>
            <person name="Ng V."/>
            <person name="Clum A."/>
            <person name="Steindorff A."/>
            <person name="Ohm R."/>
            <person name="Martin F."/>
            <person name="Silar P."/>
            <person name="Natvig D."/>
            <person name="Lalanne C."/>
            <person name="Gautier V."/>
            <person name="Ament-velasquez S.L."/>
            <person name="Kruys A."/>
            <person name="Hutchinson M.I."/>
            <person name="Powell A.J."/>
            <person name="Barry K."/>
            <person name="Miller A.N."/>
            <person name="Grigoriev I.V."/>
            <person name="Debuchy R."/>
            <person name="Gladieux P."/>
            <person name="Thoren M.H."/>
            <person name="Johannesson H."/>
        </authorList>
    </citation>
    <scope>NUCLEOTIDE SEQUENCE</scope>
    <source>
        <strain evidence="13">SMH3187-1</strain>
    </source>
</reference>
<dbReference type="EMBL" id="JAUKUD010000005">
    <property type="protein sequence ID" value="KAK0743677.1"/>
    <property type="molecule type" value="Genomic_DNA"/>
</dbReference>
<evidence type="ECO:0000256" key="8">
    <source>
        <dbReference type="ARBA" id="ARBA00023101"/>
    </source>
</evidence>
<dbReference type="Pfam" id="PF00264">
    <property type="entry name" value="Tyrosinase"/>
    <property type="match status" value="1"/>
</dbReference>
<dbReference type="InterPro" id="IPR008922">
    <property type="entry name" value="Di-copper_centre_dom_sf"/>
</dbReference>
<keyword evidence="7" id="KW-0503">Monooxygenase</keyword>
<dbReference type="Proteomes" id="UP001172155">
    <property type="component" value="Unassembled WGS sequence"/>
</dbReference>
<dbReference type="AlphaFoldDB" id="A0AA40EQQ0"/>
<dbReference type="Pfam" id="PF18132">
    <property type="entry name" value="Tyrosinase_C"/>
    <property type="match status" value="1"/>
</dbReference>
<keyword evidence="4" id="KW-0479">Metal-binding</keyword>
<dbReference type="PANTHER" id="PTHR11474:SF76">
    <property type="entry name" value="SHKT DOMAIN-CONTAINING PROTEIN"/>
    <property type="match status" value="1"/>
</dbReference>
<evidence type="ECO:0000256" key="2">
    <source>
        <dbReference type="ARBA" id="ARBA00009928"/>
    </source>
</evidence>
<gene>
    <name evidence="13" type="ORF">B0T18DRAFT_392410</name>
</gene>
<keyword evidence="5" id="KW-0560">Oxidoreductase</keyword>
<comment type="catalytic activity">
    <reaction evidence="9">
        <text>2 L-dopa + O2 = 2 L-dopaquinone + 2 H2O</text>
        <dbReference type="Rhea" id="RHEA:34287"/>
        <dbReference type="ChEBI" id="CHEBI:15377"/>
        <dbReference type="ChEBI" id="CHEBI:15379"/>
        <dbReference type="ChEBI" id="CHEBI:57504"/>
        <dbReference type="ChEBI" id="CHEBI:57924"/>
        <dbReference type="EC" id="1.14.18.1"/>
    </reaction>
</comment>
<protein>
    <recommendedName>
        <fullName evidence="3">tyrosinase</fullName>
        <ecNumber evidence="3">1.14.18.1</ecNumber>
    </recommendedName>
</protein>
<dbReference type="PANTHER" id="PTHR11474">
    <property type="entry name" value="TYROSINASE FAMILY MEMBER"/>
    <property type="match status" value="1"/>
</dbReference>
<keyword evidence="6" id="KW-0186">Copper</keyword>
<evidence type="ECO:0000259" key="12">
    <source>
        <dbReference type="PROSITE" id="PS00498"/>
    </source>
</evidence>
<dbReference type="GO" id="GO:0004503">
    <property type="term" value="F:tyrosinase activity"/>
    <property type="evidence" value="ECO:0007669"/>
    <property type="project" value="UniProtKB-EC"/>
</dbReference>
<evidence type="ECO:0000256" key="7">
    <source>
        <dbReference type="ARBA" id="ARBA00023033"/>
    </source>
</evidence>
<evidence type="ECO:0000313" key="13">
    <source>
        <dbReference type="EMBL" id="KAK0743677.1"/>
    </source>
</evidence>
<keyword evidence="8" id="KW-0470">Melanin biosynthesis</keyword>
<evidence type="ECO:0000256" key="5">
    <source>
        <dbReference type="ARBA" id="ARBA00023002"/>
    </source>
</evidence>
<accession>A0AA40EQQ0</accession>
<comment type="similarity">
    <text evidence="2">Belongs to the tyrosinase family.</text>
</comment>
<evidence type="ECO:0000256" key="6">
    <source>
        <dbReference type="ARBA" id="ARBA00023008"/>
    </source>
</evidence>
<evidence type="ECO:0000256" key="1">
    <source>
        <dbReference type="ARBA" id="ARBA00001973"/>
    </source>
</evidence>